<protein>
    <submittedName>
        <fullName evidence="6">Helix-turn-helix domain-containing protein</fullName>
    </submittedName>
</protein>
<evidence type="ECO:0000256" key="2">
    <source>
        <dbReference type="ARBA" id="ARBA00023125"/>
    </source>
</evidence>
<keyword evidence="3" id="KW-0804">Transcription</keyword>
<feature type="compositionally biased region" description="Acidic residues" evidence="4">
    <location>
        <begin position="182"/>
        <end position="191"/>
    </location>
</feature>
<evidence type="ECO:0000256" key="1">
    <source>
        <dbReference type="ARBA" id="ARBA00023015"/>
    </source>
</evidence>
<comment type="caution">
    <text evidence="6">The sequence shown here is derived from an EMBL/GenBank/DDBJ whole genome shotgun (WGS) entry which is preliminary data.</text>
</comment>
<organism evidence="6 7">
    <name type="scientific">Allokutzneria multivorans</name>
    <dbReference type="NCBI Taxonomy" id="1142134"/>
    <lineage>
        <taxon>Bacteria</taxon>
        <taxon>Bacillati</taxon>
        <taxon>Actinomycetota</taxon>
        <taxon>Actinomycetes</taxon>
        <taxon>Pseudonocardiales</taxon>
        <taxon>Pseudonocardiaceae</taxon>
        <taxon>Allokutzneria</taxon>
    </lineage>
</organism>
<sequence>MTDPGAIDLGAAKALANPLRQRMLRELKLLGEATSTTLAERLGVTTGGTSYNLRVLAKHGFVEEIEGRGAGRERWWRHARKDVRFARRGEQGEEMRRALDELNQLWLSEDVELFGRFLAARPGLGPWADAVPYSRGSIEVSLEELPAFFEEYLALLKKYQRAADERPPGARTVQTRFLAFPDPEEDITPSS</sequence>
<accession>A0ABP7SJL4</accession>
<dbReference type="InterPro" id="IPR001845">
    <property type="entry name" value="HTH_ArsR_DNA-bd_dom"/>
</dbReference>
<dbReference type="EMBL" id="BAABAL010000014">
    <property type="protein sequence ID" value="GAA4012585.1"/>
    <property type="molecule type" value="Genomic_DNA"/>
</dbReference>
<evidence type="ECO:0000313" key="6">
    <source>
        <dbReference type="EMBL" id="GAA4012585.1"/>
    </source>
</evidence>
<dbReference type="SUPFAM" id="SSF46785">
    <property type="entry name" value="Winged helix' DNA-binding domain"/>
    <property type="match status" value="1"/>
</dbReference>
<gene>
    <name evidence="6" type="ORF">GCM10022247_39010</name>
</gene>
<evidence type="ECO:0000313" key="7">
    <source>
        <dbReference type="Proteomes" id="UP001501747"/>
    </source>
</evidence>
<keyword evidence="1" id="KW-0805">Transcription regulation</keyword>
<dbReference type="CDD" id="cd00090">
    <property type="entry name" value="HTH_ARSR"/>
    <property type="match status" value="1"/>
</dbReference>
<proteinExistence type="predicted"/>
<dbReference type="RefSeq" id="WP_344876757.1">
    <property type="nucleotide sequence ID" value="NZ_BAABAL010000014.1"/>
</dbReference>
<dbReference type="Gene3D" id="1.10.10.10">
    <property type="entry name" value="Winged helix-like DNA-binding domain superfamily/Winged helix DNA-binding domain"/>
    <property type="match status" value="1"/>
</dbReference>
<feature type="region of interest" description="Disordered" evidence="4">
    <location>
        <begin position="165"/>
        <end position="191"/>
    </location>
</feature>
<dbReference type="InterPro" id="IPR011991">
    <property type="entry name" value="ArsR-like_HTH"/>
</dbReference>
<dbReference type="InterPro" id="IPR051081">
    <property type="entry name" value="HTH_MetalResp_TranReg"/>
</dbReference>
<evidence type="ECO:0000256" key="3">
    <source>
        <dbReference type="ARBA" id="ARBA00023163"/>
    </source>
</evidence>
<reference evidence="7" key="1">
    <citation type="journal article" date="2019" name="Int. J. Syst. Evol. Microbiol.">
        <title>The Global Catalogue of Microorganisms (GCM) 10K type strain sequencing project: providing services to taxonomists for standard genome sequencing and annotation.</title>
        <authorList>
            <consortium name="The Broad Institute Genomics Platform"/>
            <consortium name="The Broad Institute Genome Sequencing Center for Infectious Disease"/>
            <person name="Wu L."/>
            <person name="Ma J."/>
        </authorList>
    </citation>
    <scope>NUCLEOTIDE SEQUENCE [LARGE SCALE GENOMIC DNA]</scope>
    <source>
        <strain evidence="7">JCM 17342</strain>
    </source>
</reference>
<evidence type="ECO:0000256" key="4">
    <source>
        <dbReference type="SAM" id="MobiDB-lite"/>
    </source>
</evidence>
<keyword evidence="2" id="KW-0238">DNA-binding</keyword>
<dbReference type="PANTHER" id="PTHR33154:SF33">
    <property type="entry name" value="TRANSCRIPTIONAL REPRESSOR SDPR"/>
    <property type="match status" value="1"/>
</dbReference>
<keyword evidence="7" id="KW-1185">Reference proteome</keyword>
<dbReference type="PANTHER" id="PTHR33154">
    <property type="entry name" value="TRANSCRIPTIONAL REGULATOR, ARSR FAMILY"/>
    <property type="match status" value="1"/>
</dbReference>
<dbReference type="InterPro" id="IPR036390">
    <property type="entry name" value="WH_DNA-bd_sf"/>
</dbReference>
<name>A0ABP7SJL4_9PSEU</name>
<feature type="domain" description="HTH arsR-type" evidence="5">
    <location>
        <begin position="10"/>
        <end position="88"/>
    </location>
</feature>
<dbReference type="Pfam" id="PF12840">
    <property type="entry name" value="HTH_20"/>
    <property type="match status" value="1"/>
</dbReference>
<dbReference type="Proteomes" id="UP001501747">
    <property type="component" value="Unassembled WGS sequence"/>
</dbReference>
<dbReference type="SMART" id="SM00418">
    <property type="entry name" value="HTH_ARSR"/>
    <property type="match status" value="1"/>
</dbReference>
<evidence type="ECO:0000259" key="5">
    <source>
        <dbReference type="SMART" id="SM00418"/>
    </source>
</evidence>
<dbReference type="InterPro" id="IPR036388">
    <property type="entry name" value="WH-like_DNA-bd_sf"/>
</dbReference>